<evidence type="ECO:0008006" key="3">
    <source>
        <dbReference type="Google" id="ProtNLM"/>
    </source>
</evidence>
<evidence type="ECO:0000313" key="2">
    <source>
        <dbReference type="Proteomes" id="UP001519460"/>
    </source>
</evidence>
<comment type="caution">
    <text evidence="1">The sequence shown here is derived from an EMBL/GenBank/DDBJ whole genome shotgun (WGS) entry which is preliminary data.</text>
</comment>
<name>A0ABD0LKX6_9CAEN</name>
<accession>A0ABD0LKX6</accession>
<protein>
    <recommendedName>
        <fullName evidence="3">Secreted protein</fullName>
    </recommendedName>
</protein>
<dbReference type="AlphaFoldDB" id="A0ABD0LKX6"/>
<dbReference type="EMBL" id="JACVVK020000042">
    <property type="protein sequence ID" value="KAK7499758.1"/>
    <property type="molecule type" value="Genomic_DNA"/>
</dbReference>
<dbReference type="Proteomes" id="UP001519460">
    <property type="component" value="Unassembled WGS sequence"/>
</dbReference>
<sequence length="87" mass="9587">MLMITTIPKSLPGRRVLSPAVTSALFMVARGCQSRVFLLVRVIMEIGAEWVACWPPGLASRRAVAVLVQVIVCHESDRSVSWVLKQP</sequence>
<gene>
    <name evidence="1" type="ORF">BaRGS_00009099</name>
</gene>
<proteinExistence type="predicted"/>
<evidence type="ECO:0000313" key="1">
    <source>
        <dbReference type="EMBL" id="KAK7499758.1"/>
    </source>
</evidence>
<organism evidence="1 2">
    <name type="scientific">Batillaria attramentaria</name>
    <dbReference type="NCBI Taxonomy" id="370345"/>
    <lineage>
        <taxon>Eukaryota</taxon>
        <taxon>Metazoa</taxon>
        <taxon>Spiralia</taxon>
        <taxon>Lophotrochozoa</taxon>
        <taxon>Mollusca</taxon>
        <taxon>Gastropoda</taxon>
        <taxon>Caenogastropoda</taxon>
        <taxon>Sorbeoconcha</taxon>
        <taxon>Cerithioidea</taxon>
        <taxon>Batillariidae</taxon>
        <taxon>Batillaria</taxon>
    </lineage>
</organism>
<keyword evidence="2" id="KW-1185">Reference proteome</keyword>
<reference evidence="1 2" key="1">
    <citation type="journal article" date="2023" name="Sci. Data">
        <title>Genome assembly of the Korean intertidal mud-creeper Batillaria attramentaria.</title>
        <authorList>
            <person name="Patra A.K."/>
            <person name="Ho P.T."/>
            <person name="Jun S."/>
            <person name="Lee S.J."/>
            <person name="Kim Y."/>
            <person name="Won Y.J."/>
        </authorList>
    </citation>
    <scope>NUCLEOTIDE SEQUENCE [LARGE SCALE GENOMIC DNA]</scope>
    <source>
        <strain evidence="1">Wonlab-2016</strain>
    </source>
</reference>